<dbReference type="Proteomes" id="UP001458880">
    <property type="component" value="Unassembled WGS sequence"/>
</dbReference>
<feature type="domain" description="Major facilitator superfamily (MFS) profile" evidence="6">
    <location>
        <begin position="1"/>
        <end position="423"/>
    </location>
</feature>
<evidence type="ECO:0000256" key="4">
    <source>
        <dbReference type="ARBA" id="ARBA00023136"/>
    </source>
</evidence>
<feature type="transmembrane region" description="Helical" evidence="5">
    <location>
        <begin position="110"/>
        <end position="129"/>
    </location>
</feature>
<dbReference type="SUPFAM" id="SSF103473">
    <property type="entry name" value="MFS general substrate transporter"/>
    <property type="match status" value="1"/>
</dbReference>
<dbReference type="AlphaFoldDB" id="A0AAW1JWM8"/>
<proteinExistence type="predicted"/>
<keyword evidence="2 5" id="KW-0812">Transmembrane</keyword>
<feature type="transmembrane region" description="Helical" evidence="5">
    <location>
        <begin position="331"/>
        <end position="350"/>
    </location>
</feature>
<evidence type="ECO:0000256" key="5">
    <source>
        <dbReference type="SAM" id="Phobius"/>
    </source>
</evidence>
<dbReference type="PANTHER" id="PTHR11662:SF457">
    <property type="entry name" value="MAJOR FACILITATOR SUPERFAMILY TRANSPORTER 3"/>
    <property type="match status" value="1"/>
</dbReference>
<organism evidence="7 8">
    <name type="scientific">Popillia japonica</name>
    <name type="common">Japanese beetle</name>
    <dbReference type="NCBI Taxonomy" id="7064"/>
    <lineage>
        <taxon>Eukaryota</taxon>
        <taxon>Metazoa</taxon>
        <taxon>Ecdysozoa</taxon>
        <taxon>Arthropoda</taxon>
        <taxon>Hexapoda</taxon>
        <taxon>Insecta</taxon>
        <taxon>Pterygota</taxon>
        <taxon>Neoptera</taxon>
        <taxon>Endopterygota</taxon>
        <taxon>Coleoptera</taxon>
        <taxon>Polyphaga</taxon>
        <taxon>Scarabaeiformia</taxon>
        <taxon>Scarabaeidae</taxon>
        <taxon>Rutelinae</taxon>
        <taxon>Popillia</taxon>
    </lineage>
</organism>
<comment type="subcellular location">
    <subcellularLocation>
        <location evidence="1">Membrane</location>
        <topology evidence="1">Multi-pass membrane protein</topology>
    </subcellularLocation>
</comment>
<keyword evidence="4 5" id="KW-0472">Membrane</keyword>
<dbReference type="GO" id="GO:0016020">
    <property type="term" value="C:membrane"/>
    <property type="evidence" value="ECO:0007669"/>
    <property type="project" value="UniProtKB-SubCell"/>
</dbReference>
<feature type="transmembrane region" description="Helical" evidence="5">
    <location>
        <begin position="307"/>
        <end position="325"/>
    </location>
</feature>
<comment type="caution">
    <text evidence="7">The sequence shown here is derived from an EMBL/GenBank/DDBJ whole genome shotgun (WGS) entry which is preliminary data.</text>
</comment>
<dbReference type="GO" id="GO:0022857">
    <property type="term" value="F:transmembrane transporter activity"/>
    <property type="evidence" value="ECO:0007669"/>
    <property type="project" value="InterPro"/>
</dbReference>
<feature type="transmembrane region" description="Helical" evidence="5">
    <location>
        <begin position="362"/>
        <end position="387"/>
    </location>
</feature>
<feature type="transmembrane region" description="Helical" evidence="5">
    <location>
        <begin position="270"/>
        <end position="287"/>
    </location>
</feature>
<dbReference type="FunFam" id="1.20.1250.20:FF:000532">
    <property type="entry name" value="SLC (SoLute Carrier) homolog"/>
    <property type="match status" value="1"/>
</dbReference>
<feature type="transmembrane region" description="Helical" evidence="5">
    <location>
        <begin position="168"/>
        <end position="188"/>
    </location>
</feature>
<evidence type="ECO:0000313" key="7">
    <source>
        <dbReference type="EMBL" id="KAK9708953.1"/>
    </source>
</evidence>
<dbReference type="InterPro" id="IPR050382">
    <property type="entry name" value="MFS_Na/Anion_cotransporter"/>
</dbReference>
<evidence type="ECO:0000256" key="3">
    <source>
        <dbReference type="ARBA" id="ARBA00022989"/>
    </source>
</evidence>
<evidence type="ECO:0000256" key="2">
    <source>
        <dbReference type="ARBA" id="ARBA00022692"/>
    </source>
</evidence>
<dbReference type="InterPro" id="IPR011701">
    <property type="entry name" value="MFS"/>
</dbReference>
<dbReference type="PROSITE" id="PS50850">
    <property type="entry name" value="MFS"/>
    <property type="match status" value="1"/>
</dbReference>
<dbReference type="PANTHER" id="PTHR11662">
    <property type="entry name" value="SOLUTE CARRIER FAMILY 17"/>
    <property type="match status" value="1"/>
</dbReference>
<evidence type="ECO:0000256" key="1">
    <source>
        <dbReference type="ARBA" id="ARBA00004141"/>
    </source>
</evidence>
<feature type="transmembrane region" description="Helical" evidence="5">
    <location>
        <begin position="78"/>
        <end position="98"/>
    </location>
</feature>
<name>A0AAW1JWM8_POPJA</name>
<dbReference type="EMBL" id="JASPKY010000319">
    <property type="protein sequence ID" value="KAK9708953.1"/>
    <property type="molecule type" value="Genomic_DNA"/>
</dbReference>
<feature type="transmembrane region" description="Helical" evidence="5">
    <location>
        <begin position="226"/>
        <end position="250"/>
    </location>
</feature>
<dbReference type="Gene3D" id="1.20.1250.20">
    <property type="entry name" value="MFS general substrate transporter like domains"/>
    <property type="match status" value="2"/>
</dbReference>
<sequence length="440" mass="49302">MDCYIPIRYIYMILGFCGMLITYGLKTNLAMAMVSMVNHTAIRLEQEQHQNSSRGLYFDTRHGVEINVESSVEEDGTFLWSLSLQGVIISSYFWGYLLGQLPGARLAEDLSGFLGGFTFPSLQFLLTRWAPLNERSLMSSFVYSGGLLGNVISLLATAYIAHRTNWEASFYIMGGVCIPWMVLWPLLINDNPRTHKLIRQDELNYLIAALQLAEKKQRLKVPWKSIFLSGQIWTLIITHTSIGWGFYFMLTQLPLYMKMVLQFNLNENGIATSLPFIGMFLFSVFYGRAADYVISKEVLSLTLIRKFSNILATGVAALCCSIVPFTTNKYAVVALMVIATTVLGALYSGLMQSYMDLARNFAGTLIAITNTVATLAGIAVPLFVGWILNQDPSVASWRIVFLVTTGFYLLATIVYGLFITTTELPWNKPIEAPNRDEEGK</sequence>
<dbReference type="InterPro" id="IPR036259">
    <property type="entry name" value="MFS_trans_sf"/>
</dbReference>
<feature type="transmembrane region" description="Helical" evidence="5">
    <location>
        <begin position="399"/>
        <end position="418"/>
    </location>
</feature>
<reference evidence="7 8" key="1">
    <citation type="journal article" date="2024" name="BMC Genomics">
        <title>De novo assembly and annotation of Popillia japonica's genome with initial clues to its potential as an invasive pest.</title>
        <authorList>
            <person name="Cucini C."/>
            <person name="Boschi S."/>
            <person name="Funari R."/>
            <person name="Cardaioli E."/>
            <person name="Iannotti N."/>
            <person name="Marturano G."/>
            <person name="Paoli F."/>
            <person name="Bruttini M."/>
            <person name="Carapelli A."/>
            <person name="Frati F."/>
            <person name="Nardi F."/>
        </authorList>
    </citation>
    <scope>NUCLEOTIDE SEQUENCE [LARGE SCALE GENOMIC DNA]</scope>
    <source>
        <strain evidence="7">DMR45628</strain>
    </source>
</reference>
<evidence type="ECO:0000313" key="8">
    <source>
        <dbReference type="Proteomes" id="UP001458880"/>
    </source>
</evidence>
<keyword evidence="8" id="KW-1185">Reference proteome</keyword>
<evidence type="ECO:0000259" key="6">
    <source>
        <dbReference type="PROSITE" id="PS50850"/>
    </source>
</evidence>
<dbReference type="Pfam" id="PF07690">
    <property type="entry name" value="MFS_1"/>
    <property type="match status" value="1"/>
</dbReference>
<dbReference type="InterPro" id="IPR020846">
    <property type="entry name" value="MFS_dom"/>
</dbReference>
<accession>A0AAW1JWM8</accession>
<protein>
    <submittedName>
        <fullName evidence="7">Major Facilitator Superfamily</fullName>
    </submittedName>
</protein>
<feature type="transmembrane region" description="Helical" evidence="5">
    <location>
        <begin position="141"/>
        <end position="162"/>
    </location>
</feature>
<dbReference type="GO" id="GO:0006820">
    <property type="term" value="P:monoatomic anion transport"/>
    <property type="evidence" value="ECO:0007669"/>
    <property type="project" value="TreeGrafter"/>
</dbReference>
<gene>
    <name evidence="7" type="ORF">QE152_g26893</name>
</gene>
<keyword evidence="3 5" id="KW-1133">Transmembrane helix</keyword>
<feature type="transmembrane region" description="Helical" evidence="5">
    <location>
        <begin position="6"/>
        <end position="25"/>
    </location>
</feature>